<gene>
    <name evidence="3" type="ordered locus">ANT_02300</name>
</gene>
<dbReference type="PROSITE" id="PS51257">
    <property type="entry name" value="PROKAR_LIPOPROTEIN"/>
    <property type="match status" value="1"/>
</dbReference>
<dbReference type="KEGG" id="atm:ANT_02300"/>
<evidence type="ECO:0000256" key="1">
    <source>
        <dbReference type="SAM" id="MobiDB-lite"/>
    </source>
</evidence>
<sequence>MKSILRFLSVFVLGLSFLLSACAGIAPTPTPTPLPTETATPQPTPTPEPTSTPAPTPTPTVDPCATQPERWTFSLPVDPISKQPYPNFWMNLSPACALKNLEPWIAFSMMIQNGYSIQEAAQTLGLEDNPYLAPLKEGKPQKYVRWFGIEEQKVDGFNLPGRYYWWLPSMYLPVDVRFYYFDADTDRYEARLVLWGCARNVNAKLADGVSPEAQKVVFQAVCAVRKYYPGVQSSWWEQDLPEGTAGGFTRKHIPGKRAFEPDETQYGEGVHAAKPDQPAYAGMLYYAYIGDGQWYYIGEDNAFDLMGFDSVEEMEAALQRNLELVPGSQVWDLQWLKQTYGVDARPVPQEYRTMLDHYKSDPAFKALVDKALEIQGEYSDRYEDKK</sequence>
<dbReference type="RefSeq" id="WP_013558661.1">
    <property type="nucleotide sequence ID" value="NC_014960.1"/>
</dbReference>
<dbReference type="Proteomes" id="UP000008922">
    <property type="component" value="Chromosome"/>
</dbReference>
<proteinExistence type="predicted"/>
<keyword evidence="4" id="KW-1185">Reference proteome</keyword>
<keyword evidence="2" id="KW-0732">Signal</keyword>
<reference evidence="3 4" key="1">
    <citation type="submission" date="2010-12" db="EMBL/GenBank/DDBJ databases">
        <title>Whole genome sequence of Anaerolinea thermophila UNI-1.</title>
        <authorList>
            <person name="Narita-Yamada S."/>
            <person name="Kishi E."/>
            <person name="Watanabe Y."/>
            <person name="Takasaki K."/>
            <person name="Ankai A."/>
            <person name="Oguchi A."/>
            <person name="Fukui S."/>
            <person name="Takahashi M."/>
            <person name="Yashiro I."/>
            <person name="Hosoyama A."/>
            <person name="Sekiguchi Y."/>
            <person name="Hanada S."/>
            <person name="Fujita N."/>
        </authorList>
    </citation>
    <scope>NUCLEOTIDE SEQUENCE [LARGE SCALE GENOMIC DNA]</scope>
    <source>
        <strain evidence="4">DSM 14523 / JCM 11388 / NBRC 100420 / UNI-1</strain>
    </source>
</reference>
<name>E8MZC1_ANATU</name>
<dbReference type="InParanoid" id="E8MZC1"/>
<evidence type="ECO:0000313" key="3">
    <source>
        <dbReference type="EMBL" id="BAJ62264.1"/>
    </source>
</evidence>
<feature type="chain" id="PRO_5003228502" evidence="2">
    <location>
        <begin position="24"/>
        <end position="386"/>
    </location>
</feature>
<organism evidence="3 4">
    <name type="scientific">Anaerolinea thermophila (strain DSM 14523 / JCM 11388 / NBRC 100420 / UNI-1)</name>
    <dbReference type="NCBI Taxonomy" id="926569"/>
    <lineage>
        <taxon>Bacteria</taxon>
        <taxon>Bacillati</taxon>
        <taxon>Chloroflexota</taxon>
        <taxon>Anaerolineae</taxon>
        <taxon>Anaerolineales</taxon>
        <taxon>Anaerolineaceae</taxon>
        <taxon>Anaerolinea</taxon>
    </lineage>
</organism>
<feature type="signal peptide" evidence="2">
    <location>
        <begin position="1"/>
        <end position="23"/>
    </location>
</feature>
<feature type="compositionally biased region" description="Pro residues" evidence="1">
    <location>
        <begin position="42"/>
        <end position="60"/>
    </location>
</feature>
<evidence type="ECO:0000256" key="2">
    <source>
        <dbReference type="SAM" id="SignalP"/>
    </source>
</evidence>
<evidence type="ECO:0000313" key="4">
    <source>
        <dbReference type="Proteomes" id="UP000008922"/>
    </source>
</evidence>
<dbReference type="HOGENOM" id="CLU_715043_0_0_0"/>
<dbReference type="EMBL" id="AP012029">
    <property type="protein sequence ID" value="BAJ62264.1"/>
    <property type="molecule type" value="Genomic_DNA"/>
</dbReference>
<dbReference type="AlphaFoldDB" id="E8MZC1"/>
<dbReference type="STRING" id="926569.ANT_02300"/>
<accession>E8MZC1</accession>
<protein>
    <submittedName>
        <fullName evidence="3">Uncharacterized protein</fullName>
    </submittedName>
</protein>
<feature type="region of interest" description="Disordered" evidence="1">
    <location>
        <begin position="29"/>
        <end position="65"/>
    </location>
</feature>